<protein>
    <submittedName>
        <fullName evidence="5">Unannotated protein</fullName>
    </submittedName>
</protein>
<feature type="domain" description="PhoD-like phosphatase metallophosphatase" evidence="1">
    <location>
        <begin position="164"/>
        <end position="497"/>
    </location>
</feature>
<dbReference type="InterPro" id="IPR006311">
    <property type="entry name" value="TAT_signal"/>
</dbReference>
<evidence type="ECO:0000313" key="3">
    <source>
        <dbReference type="EMBL" id="CAB4536546.1"/>
    </source>
</evidence>
<evidence type="ECO:0000259" key="1">
    <source>
        <dbReference type="Pfam" id="PF09423"/>
    </source>
</evidence>
<dbReference type="InterPro" id="IPR018946">
    <property type="entry name" value="PhoD-like_MPP"/>
</dbReference>
<dbReference type="EMBL" id="CAEZYU010000048">
    <property type="protein sequence ID" value="CAB4742866.1"/>
    <property type="molecule type" value="Genomic_DNA"/>
</dbReference>
<evidence type="ECO:0000259" key="2">
    <source>
        <dbReference type="Pfam" id="PF16655"/>
    </source>
</evidence>
<evidence type="ECO:0000313" key="5">
    <source>
        <dbReference type="EMBL" id="CAB4889906.1"/>
    </source>
</evidence>
<dbReference type="InterPro" id="IPR052900">
    <property type="entry name" value="Phospholipid_Metab_Enz"/>
</dbReference>
<sequence length="540" mass="59279">MTSIVSSGRGMTRREMLKGLGFGLGATVLISGCVVPAPSEDPRLPPPGTPDLSPFLDGVIAGDPAPDGALIWTRVEPRVPGAEMPILWTVADDAAFTSIRAAGLVTASASEGYAVTVPVSGLDPHSWYFYRFEAADQSGTQVVSRSGRLRTAPAAGSSPDRLRFAFASCQQINDSWFNAHSAAAAEPDLDFFMHLGDYVYASDTNTLTREDYRQTYQRWRKQPLLRDLHAALPMVAMWDDGEFYNGISKSGPPERLTAAKQAWFEAFAVLDPGGLQAYRRFGWGDLVDLSMIDVRAYRDDPLENIVYTDSGGAYDPSRTTLGAEQYAWFTQGLAASQATWRIVGNPYNISPWKLVNLEFLRAFRPDLPPNAGIYAPNEAWDDYLQERRDLLQFILEAGVTDTIFTSGHTHTALVSELRVDYDRPSTPVAAFDFCTGSLTADPDPRKSFLGDLPEDAATEVLRAAERFVLNSNAPALRHMNLIDQGYTVVDITPEETLVTIRNIDTTNPDAEAVDGARFRVRKGAQRIEVLPTPTHKGSFA</sequence>
<evidence type="ECO:0000313" key="4">
    <source>
        <dbReference type="EMBL" id="CAB4742866.1"/>
    </source>
</evidence>
<organism evidence="5">
    <name type="scientific">freshwater metagenome</name>
    <dbReference type="NCBI Taxonomy" id="449393"/>
    <lineage>
        <taxon>unclassified sequences</taxon>
        <taxon>metagenomes</taxon>
        <taxon>ecological metagenomes</taxon>
    </lineage>
</organism>
<proteinExistence type="predicted"/>
<dbReference type="EMBL" id="CAEZSF010000059">
    <property type="protein sequence ID" value="CAB4536546.1"/>
    <property type="molecule type" value="Genomic_DNA"/>
</dbReference>
<dbReference type="Gene3D" id="3.60.21.70">
    <property type="entry name" value="PhoD-like phosphatase"/>
    <property type="match status" value="1"/>
</dbReference>
<dbReference type="Pfam" id="PF16655">
    <property type="entry name" value="PhoD_N"/>
    <property type="match status" value="1"/>
</dbReference>
<dbReference type="Pfam" id="PF09423">
    <property type="entry name" value="PhoD"/>
    <property type="match status" value="1"/>
</dbReference>
<dbReference type="SUPFAM" id="SSF56300">
    <property type="entry name" value="Metallo-dependent phosphatases"/>
    <property type="match status" value="1"/>
</dbReference>
<dbReference type="PROSITE" id="PS51318">
    <property type="entry name" value="TAT"/>
    <property type="match status" value="1"/>
</dbReference>
<name>A0A6J7F307_9ZZZZ</name>
<dbReference type="PANTHER" id="PTHR43606">
    <property type="entry name" value="PHOSPHATASE, PUTATIVE (AFU_ORTHOLOGUE AFUA_6G08710)-RELATED"/>
    <property type="match status" value="1"/>
</dbReference>
<dbReference type="Gene3D" id="2.60.40.380">
    <property type="entry name" value="Purple acid phosphatase-like, N-terminal"/>
    <property type="match status" value="1"/>
</dbReference>
<dbReference type="InterPro" id="IPR029052">
    <property type="entry name" value="Metallo-depent_PP-like"/>
</dbReference>
<dbReference type="PANTHER" id="PTHR43606:SF2">
    <property type="entry name" value="ALKALINE PHOSPHATASE FAMILY PROTEIN (AFU_ORTHOLOGUE AFUA_5G03860)"/>
    <property type="match status" value="1"/>
</dbReference>
<gene>
    <name evidence="3" type="ORF">UFOPK1358_00772</name>
    <name evidence="4" type="ORF">UFOPK2766_01155</name>
    <name evidence="5" type="ORF">UFOPK3519_00173</name>
</gene>
<dbReference type="EMBL" id="CAFBMG010000007">
    <property type="protein sequence ID" value="CAB4889906.1"/>
    <property type="molecule type" value="Genomic_DNA"/>
</dbReference>
<dbReference type="InterPro" id="IPR032093">
    <property type="entry name" value="PhoD_N"/>
</dbReference>
<feature type="domain" description="Phospholipase D N-terminal" evidence="2">
    <location>
        <begin position="58"/>
        <end position="151"/>
    </location>
</feature>
<dbReference type="CDD" id="cd07389">
    <property type="entry name" value="MPP_PhoD"/>
    <property type="match status" value="1"/>
</dbReference>
<dbReference type="InterPro" id="IPR038607">
    <property type="entry name" value="PhoD-like_sf"/>
</dbReference>
<dbReference type="AlphaFoldDB" id="A0A6J7F307"/>
<accession>A0A6J7F307</accession>
<reference evidence="5" key="1">
    <citation type="submission" date="2020-05" db="EMBL/GenBank/DDBJ databases">
        <authorList>
            <person name="Chiriac C."/>
            <person name="Salcher M."/>
            <person name="Ghai R."/>
            <person name="Kavagutti S V."/>
        </authorList>
    </citation>
    <scope>NUCLEOTIDE SEQUENCE</scope>
</reference>